<dbReference type="InterPro" id="IPR058645">
    <property type="entry name" value="NTF2-like_dom_7"/>
</dbReference>
<protein>
    <recommendedName>
        <fullName evidence="2">NTF2-like domain-containing protein</fullName>
    </recommendedName>
</protein>
<organism evidence="3 4">
    <name type="scientific">Colletotrichum higginsianum</name>
    <dbReference type="NCBI Taxonomy" id="80884"/>
    <lineage>
        <taxon>Eukaryota</taxon>
        <taxon>Fungi</taxon>
        <taxon>Dikarya</taxon>
        <taxon>Ascomycota</taxon>
        <taxon>Pezizomycotina</taxon>
        <taxon>Sordariomycetes</taxon>
        <taxon>Hypocreomycetidae</taxon>
        <taxon>Glomerellales</taxon>
        <taxon>Glomerellaceae</taxon>
        <taxon>Colletotrichum</taxon>
        <taxon>Colletotrichum destructivum species complex</taxon>
    </lineage>
</organism>
<proteinExistence type="predicted"/>
<evidence type="ECO:0000313" key="4">
    <source>
        <dbReference type="Proteomes" id="UP000305883"/>
    </source>
</evidence>
<evidence type="ECO:0000313" key="3">
    <source>
        <dbReference type="EMBL" id="TIC95372.1"/>
    </source>
</evidence>
<feature type="domain" description="NTF2-like" evidence="2">
    <location>
        <begin position="73"/>
        <end position="213"/>
    </location>
</feature>
<feature type="transmembrane region" description="Helical" evidence="1">
    <location>
        <begin position="27"/>
        <end position="46"/>
    </location>
</feature>
<evidence type="ECO:0000259" key="2">
    <source>
        <dbReference type="Pfam" id="PF26534"/>
    </source>
</evidence>
<comment type="caution">
    <text evidence="3">The sequence shown here is derived from an EMBL/GenBank/DDBJ whole genome shotgun (WGS) entry which is preliminary data.</text>
</comment>
<dbReference type="AlphaFoldDB" id="A0A4T0VSD7"/>
<dbReference type="EMBL" id="MWPZ01000006">
    <property type="protein sequence ID" value="TIC95372.1"/>
    <property type="molecule type" value="Genomic_DNA"/>
</dbReference>
<dbReference type="Gene3D" id="3.10.450.50">
    <property type="match status" value="1"/>
</dbReference>
<keyword evidence="1" id="KW-1133">Transmembrane helix</keyword>
<dbReference type="OrthoDB" id="5596743at2759"/>
<dbReference type="InterPro" id="IPR032710">
    <property type="entry name" value="NTF2-like_dom_sf"/>
</dbReference>
<keyword evidence="1" id="KW-0472">Membrane</keyword>
<sequence length="225" mass="24691">MPCRGQPPPISNVKLTRAAVHLEIMEFRLLFALLLVSTATGLFVRLKWKDFLQQQQQQQHQQQLPSLSSSSPHCLSLEDGWRLAAEFQALIRNYSAAAADELVAPDVVAHCDGMNALAGKPLGAPTYRNRDELKAALERQSGRPTPVSLRTVDVVTCDTVVLKWTAAFGEARLPVRGIQILTVERGGPVGGWAIKTIDTEFNSLAYLVNLGGTYNMPTDRVGFQP</sequence>
<accession>A0A4T0VSD7</accession>
<reference evidence="3 4" key="1">
    <citation type="journal article" date="2019" name="Genome Biol. Evol.">
        <title>Genomic Plasticity Mediated by Transposable Elements in the Plant Pathogenic Fungus Colletotrichum higginsianum.</title>
        <authorList>
            <person name="Tsushima A."/>
            <person name="Gan P."/>
            <person name="Kumakura N."/>
            <person name="Narusaka M."/>
            <person name="Takano Y."/>
            <person name="Narusaka Y."/>
            <person name="Shirasu K."/>
        </authorList>
    </citation>
    <scope>NUCLEOTIDE SEQUENCE [LARGE SCALE GENOMIC DNA]</scope>
    <source>
        <strain evidence="3 4">MAFF305635-RFP</strain>
    </source>
</reference>
<name>A0A4T0VSD7_9PEZI</name>
<evidence type="ECO:0000256" key="1">
    <source>
        <dbReference type="SAM" id="Phobius"/>
    </source>
</evidence>
<dbReference type="Pfam" id="PF26534">
    <property type="entry name" value="NTF2_7"/>
    <property type="match status" value="1"/>
</dbReference>
<dbReference type="SUPFAM" id="SSF54427">
    <property type="entry name" value="NTF2-like"/>
    <property type="match status" value="1"/>
</dbReference>
<gene>
    <name evidence="3" type="ORF">CH35J_007831</name>
</gene>
<dbReference type="Proteomes" id="UP000305883">
    <property type="component" value="Unassembled WGS sequence"/>
</dbReference>
<keyword evidence="1" id="KW-0812">Transmembrane</keyword>